<proteinExistence type="predicted"/>
<dbReference type="KEGG" id="dfa:DFA_08041"/>
<dbReference type="Proteomes" id="UP000007797">
    <property type="component" value="Unassembled WGS sequence"/>
</dbReference>
<name>F4Q4Q1_CACFS</name>
<evidence type="ECO:0000313" key="3">
    <source>
        <dbReference type="Proteomes" id="UP000007797"/>
    </source>
</evidence>
<dbReference type="RefSeq" id="XP_004355544.1">
    <property type="nucleotide sequence ID" value="XM_004355491.1"/>
</dbReference>
<accession>F4Q4Q1</accession>
<dbReference type="GeneID" id="14869148"/>
<sequence>MTQVASSQDLTKVAQSTQSDMNSTQTVLNGAFQQAFQNMGAPRIERFETGKPRGVSTTLTPQDILKLFYLDPEFVDYIIKTTNLRFDIYNKKVLKMLEQGRTTMAYQS</sequence>
<gene>
    <name evidence="2" type="ORF">DFA_08041</name>
</gene>
<organism evidence="2 3">
    <name type="scientific">Cavenderia fasciculata</name>
    <name type="common">Slime mold</name>
    <name type="synonym">Dictyostelium fasciculatum</name>
    <dbReference type="NCBI Taxonomy" id="261658"/>
    <lineage>
        <taxon>Eukaryota</taxon>
        <taxon>Amoebozoa</taxon>
        <taxon>Evosea</taxon>
        <taxon>Eumycetozoa</taxon>
        <taxon>Dictyostelia</taxon>
        <taxon>Acytosteliales</taxon>
        <taxon>Cavenderiaceae</taxon>
        <taxon>Cavenderia</taxon>
    </lineage>
</organism>
<dbReference type="EMBL" id="GL883021">
    <property type="protein sequence ID" value="EGG17060.1"/>
    <property type="molecule type" value="Genomic_DNA"/>
</dbReference>
<feature type="region of interest" description="Disordered" evidence="1">
    <location>
        <begin position="1"/>
        <end position="21"/>
    </location>
</feature>
<dbReference type="AlphaFoldDB" id="F4Q4Q1"/>
<evidence type="ECO:0000256" key="1">
    <source>
        <dbReference type="SAM" id="MobiDB-lite"/>
    </source>
</evidence>
<reference evidence="3" key="1">
    <citation type="journal article" date="2011" name="Genome Res.">
        <title>Phylogeny-wide analysis of social amoeba genomes highlights ancient origins for complex intercellular communication.</title>
        <authorList>
            <person name="Heidel A.J."/>
            <person name="Lawal H.M."/>
            <person name="Felder M."/>
            <person name="Schilde C."/>
            <person name="Helps N.R."/>
            <person name="Tunggal B."/>
            <person name="Rivero F."/>
            <person name="John U."/>
            <person name="Schleicher M."/>
            <person name="Eichinger L."/>
            <person name="Platzer M."/>
            <person name="Noegel A.A."/>
            <person name="Schaap P."/>
            <person name="Gloeckner G."/>
        </authorList>
    </citation>
    <scope>NUCLEOTIDE SEQUENCE [LARGE SCALE GENOMIC DNA]</scope>
    <source>
        <strain evidence="3">SH3</strain>
    </source>
</reference>
<protein>
    <submittedName>
        <fullName evidence="2">Uncharacterized protein</fullName>
    </submittedName>
</protein>
<keyword evidence="3" id="KW-1185">Reference proteome</keyword>
<evidence type="ECO:0000313" key="2">
    <source>
        <dbReference type="EMBL" id="EGG17060.1"/>
    </source>
</evidence>